<proteinExistence type="predicted"/>
<evidence type="ECO:0000256" key="3">
    <source>
        <dbReference type="ARBA" id="ARBA00023136"/>
    </source>
</evidence>
<reference evidence="8 9" key="1">
    <citation type="submission" date="2018-04" db="EMBL/GenBank/DDBJ databases">
        <title>Polynucleobacter sp. UH21B genome.</title>
        <authorList>
            <person name="Hahn M.W."/>
        </authorList>
    </citation>
    <scope>NUCLEOTIDE SEQUENCE [LARGE SCALE GENOMIC DNA]</scope>
    <source>
        <strain evidence="8 9">MWH-UH21B</strain>
    </source>
</reference>
<feature type="region of interest" description="Disordered" evidence="7">
    <location>
        <begin position="29"/>
        <end position="67"/>
    </location>
</feature>
<evidence type="ECO:0000256" key="1">
    <source>
        <dbReference type="ARBA" id="ARBA00004459"/>
    </source>
</evidence>
<dbReference type="KEGG" id="ptrp:DCO17_00470"/>
<evidence type="ECO:0000256" key="7">
    <source>
        <dbReference type="SAM" id="MobiDB-lite"/>
    </source>
</evidence>
<feature type="compositionally biased region" description="Pro residues" evidence="7">
    <location>
        <begin position="30"/>
        <end position="40"/>
    </location>
</feature>
<dbReference type="NCBIfam" id="NF047847">
    <property type="entry name" value="SS_mature_LptM"/>
    <property type="match status" value="1"/>
</dbReference>
<dbReference type="InterPro" id="IPR032831">
    <property type="entry name" value="LptM_cons"/>
</dbReference>
<comment type="subcellular location">
    <subcellularLocation>
        <location evidence="1">Cell outer membrane</location>
        <topology evidence="1">Lipid-anchor</topology>
    </subcellularLocation>
</comment>
<gene>
    <name evidence="8" type="ORF">DCO17_00470</name>
</gene>
<protein>
    <recommendedName>
        <fullName evidence="10">Lipoprotein</fullName>
    </recommendedName>
</protein>
<dbReference type="EMBL" id="CP028942">
    <property type="protein sequence ID" value="QKM63833.1"/>
    <property type="molecule type" value="Genomic_DNA"/>
</dbReference>
<name>A0A6M9Q5B5_9BURK</name>
<dbReference type="PROSITE" id="PS51257">
    <property type="entry name" value="PROKAR_LIPOPROTEIN"/>
    <property type="match status" value="1"/>
</dbReference>
<evidence type="ECO:0000256" key="5">
    <source>
        <dbReference type="ARBA" id="ARBA00023237"/>
    </source>
</evidence>
<sequence>MIAILYRTLGIALLISLVGCGVRGPLYMPNVPPAPTAPTEPEPKGKLYPPQTTSTAPASNNISSSAK</sequence>
<keyword evidence="2" id="KW-0732">Signal</keyword>
<dbReference type="Pfam" id="PF13627">
    <property type="entry name" value="LptM_cons"/>
    <property type="match status" value="1"/>
</dbReference>
<keyword evidence="3" id="KW-0472">Membrane</keyword>
<keyword evidence="4" id="KW-0564">Palmitate</keyword>
<keyword evidence="6" id="KW-0449">Lipoprotein</keyword>
<evidence type="ECO:0008006" key="10">
    <source>
        <dbReference type="Google" id="ProtNLM"/>
    </source>
</evidence>
<organism evidence="8 9">
    <name type="scientific">Polynucleobacter tropicus</name>
    <dbReference type="NCBI Taxonomy" id="1743174"/>
    <lineage>
        <taxon>Bacteria</taxon>
        <taxon>Pseudomonadati</taxon>
        <taxon>Pseudomonadota</taxon>
        <taxon>Betaproteobacteria</taxon>
        <taxon>Burkholderiales</taxon>
        <taxon>Burkholderiaceae</taxon>
        <taxon>Polynucleobacter</taxon>
    </lineage>
</organism>
<keyword evidence="5" id="KW-0998">Cell outer membrane</keyword>
<dbReference type="GO" id="GO:0009279">
    <property type="term" value="C:cell outer membrane"/>
    <property type="evidence" value="ECO:0007669"/>
    <property type="project" value="UniProtKB-SubCell"/>
</dbReference>
<evidence type="ECO:0000313" key="9">
    <source>
        <dbReference type="Proteomes" id="UP000503312"/>
    </source>
</evidence>
<feature type="compositionally biased region" description="Polar residues" evidence="7">
    <location>
        <begin position="50"/>
        <end position="67"/>
    </location>
</feature>
<evidence type="ECO:0000256" key="2">
    <source>
        <dbReference type="ARBA" id="ARBA00022729"/>
    </source>
</evidence>
<evidence type="ECO:0000256" key="6">
    <source>
        <dbReference type="ARBA" id="ARBA00023288"/>
    </source>
</evidence>
<evidence type="ECO:0000256" key="4">
    <source>
        <dbReference type="ARBA" id="ARBA00023139"/>
    </source>
</evidence>
<dbReference type="Proteomes" id="UP000503312">
    <property type="component" value="Chromosome"/>
</dbReference>
<dbReference type="AlphaFoldDB" id="A0A6M9Q5B5"/>
<evidence type="ECO:0000313" key="8">
    <source>
        <dbReference type="EMBL" id="QKM63833.1"/>
    </source>
</evidence>
<accession>A0A6M9Q5B5</accession>
<keyword evidence="9" id="KW-1185">Reference proteome</keyword>